<evidence type="ECO:0000313" key="3">
    <source>
        <dbReference type="Proteomes" id="UP001189429"/>
    </source>
</evidence>
<reference evidence="2" key="1">
    <citation type="submission" date="2023-10" db="EMBL/GenBank/DDBJ databases">
        <authorList>
            <person name="Chen Y."/>
            <person name="Shah S."/>
            <person name="Dougan E. K."/>
            <person name="Thang M."/>
            <person name="Chan C."/>
        </authorList>
    </citation>
    <scope>NUCLEOTIDE SEQUENCE [LARGE SCALE GENOMIC DNA]</scope>
</reference>
<name>A0ABN9P7B1_9DINO</name>
<organism evidence="2 3">
    <name type="scientific">Prorocentrum cordatum</name>
    <dbReference type="NCBI Taxonomy" id="2364126"/>
    <lineage>
        <taxon>Eukaryota</taxon>
        <taxon>Sar</taxon>
        <taxon>Alveolata</taxon>
        <taxon>Dinophyceae</taxon>
        <taxon>Prorocentrales</taxon>
        <taxon>Prorocentraceae</taxon>
        <taxon>Prorocentrum</taxon>
    </lineage>
</organism>
<gene>
    <name evidence="2" type="ORF">PCOR1329_LOCUS443</name>
</gene>
<keyword evidence="1" id="KW-0812">Transmembrane</keyword>
<sequence length="220" mass="24080">EQAQELVEQAKGAAGKDATKPQIVQQIVLILANLVPSMAGDLRSVISVVFVTVIISSTAPCIQAAILAGKSYHKAAIDSKEKAKEDDAVDTAKLGSPHLHVWKEFIKALLARTEAGQARDTLTKYWTEKIMKYELVDAAMDIKYFRVRAPQGKEAKKKSKRMEGKVRLQWALSTTTIAQELDGTIRSDIIRHGGEILVGAAPRGALERNARALLNKLEPN</sequence>
<keyword evidence="1" id="KW-1133">Transmembrane helix</keyword>
<evidence type="ECO:0000256" key="1">
    <source>
        <dbReference type="SAM" id="Phobius"/>
    </source>
</evidence>
<keyword evidence="1" id="KW-0472">Membrane</keyword>
<dbReference type="Proteomes" id="UP001189429">
    <property type="component" value="Unassembled WGS sequence"/>
</dbReference>
<comment type="caution">
    <text evidence="2">The sequence shown here is derived from an EMBL/GenBank/DDBJ whole genome shotgun (WGS) entry which is preliminary data.</text>
</comment>
<feature type="transmembrane region" description="Helical" evidence="1">
    <location>
        <begin position="45"/>
        <end position="68"/>
    </location>
</feature>
<evidence type="ECO:0000313" key="2">
    <source>
        <dbReference type="EMBL" id="CAK0788592.1"/>
    </source>
</evidence>
<accession>A0ABN9P7B1</accession>
<protein>
    <submittedName>
        <fullName evidence="2">Uncharacterized protein</fullName>
    </submittedName>
</protein>
<dbReference type="EMBL" id="CAUYUJ010000091">
    <property type="protein sequence ID" value="CAK0788592.1"/>
    <property type="molecule type" value="Genomic_DNA"/>
</dbReference>
<feature type="non-terminal residue" evidence="2">
    <location>
        <position position="1"/>
    </location>
</feature>
<proteinExistence type="predicted"/>
<keyword evidence="3" id="KW-1185">Reference proteome</keyword>